<dbReference type="InterPro" id="IPR006592">
    <property type="entry name" value="RNA_pol_N"/>
</dbReference>
<dbReference type="InterPro" id="IPR007080">
    <property type="entry name" value="RNA_pol_Rpb1_1"/>
</dbReference>
<name>A0A0X3P703_SCHSO</name>
<evidence type="ECO:0000256" key="2">
    <source>
        <dbReference type="ARBA" id="ARBA00006460"/>
    </source>
</evidence>
<evidence type="ECO:0000256" key="8">
    <source>
        <dbReference type="ARBA" id="ARBA00022842"/>
    </source>
</evidence>
<evidence type="ECO:0000313" key="13">
    <source>
        <dbReference type="EMBL" id="JAP42966.1"/>
    </source>
</evidence>
<dbReference type="Pfam" id="PF05000">
    <property type="entry name" value="RNA_pol_Rpb1_4"/>
    <property type="match status" value="1"/>
</dbReference>
<dbReference type="Gene3D" id="1.10.150.390">
    <property type="match status" value="1"/>
</dbReference>
<dbReference type="GO" id="GO:0003677">
    <property type="term" value="F:DNA binding"/>
    <property type="evidence" value="ECO:0007669"/>
    <property type="project" value="InterPro"/>
</dbReference>
<dbReference type="Gene3D" id="2.40.40.20">
    <property type="match status" value="1"/>
</dbReference>
<protein>
    <recommendedName>
        <fullName evidence="11">DNA-directed RNA polymerase subunit</fullName>
        <ecNumber evidence="11">2.7.7.6</ecNumber>
    </recommendedName>
</protein>
<dbReference type="Pfam" id="PF00623">
    <property type="entry name" value="RNA_pol_Rpb1_2"/>
    <property type="match status" value="1"/>
</dbReference>
<dbReference type="SMART" id="SM00663">
    <property type="entry name" value="RPOLA_N"/>
    <property type="match status" value="1"/>
</dbReference>
<keyword evidence="5 11" id="KW-0548">Nucleotidyltransferase</keyword>
<dbReference type="FunFam" id="2.40.40.20:FF:000019">
    <property type="entry name" value="DNA-directed RNA polymerase II subunit RPB1"/>
    <property type="match status" value="1"/>
</dbReference>
<dbReference type="GO" id="GO:0003899">
    <property type="term" value="F:DNA-directed RNA polymerase activity"/>
    <property type="evidence" value="ECO:0007669"/>
    <property type="project" value="UniProtKB-EC"/>
</dbReference>
<dbReference type="InterPro" id="IPR007083">
    <property type="entry name" value="RNA_pol_Rpb1_4"/>
</dbReference>
<gene>
    <name evidence="13" type="primary">RPC1</name>
    <name evidence="13" type="ORF">TR87054</name>
</gene>
<keyword evidence="10" id="KW-0539">Nucleus</keyword>
<evidence type="ECO:0000256" key="4">
    <source>
        <dbReference type="ARBA" id="ARBA00022679"/>
    </source>
</evidence>
<dbReference type="GO" id="GO:0006351">
    <property type="term" value="P:DNA-templated transcription"/>
    <property type="evidence" value="ECO:0007669"/>
    <property type="project" value="InterPro"/>
</dbReference>
<comment type="similarity">
    <text evidence="2 11">Belongs to the RNA polymerase beta' chain family.</text>
</comment>
<dbReference type="InterPro" id="IPR015700">
    <property type="entry name" value="RPC1"/>
</dbReference>
<dbReference type="CDD" id="cd02583">
    <property type="entry name" value="RNAP_III_RPC1_N"/>
    <property type="match status" value="1"/>
</dbReference>
<dbReference type="GO" id="GO:0031981">
    <property type="term" value="C:nuclear lumen"/>
    <property type="evidence" value="ECO:0007669"/>
    <property type="project" value="UniProtKB-ARBA"/>
</dbReference>
<dbReference type="GO" id="GO:0000428">
    <property type="term" value="C:DNA-directed RNA polymerase complex"/>
    <property type="evidence" value="ECO:0007669"/>
    <property type="project" value="UniProtKB-KW"/>
</dbReference>
<accession>A0A0X3P703</accession>
<dbReference type="InterPro" id="IPR007081">
    <property type="entry name" value="RNA_pol_Rpb1_5"/>
</dbReference>
<dbReference type="InterPro" id="IPR007066">
    <property type="entry name" value="RNA_pol_Rpb1_3"/>
</dbReference>
<evidence type="ECO:0000256" key="3">
    <source>
        <dbReference type="ARBA" id="ARBA00022478"/>
    </source>
</evidence>
<organism evidence="13">
    <name type="scientific">Schistocephalus solidus</name>
    <name type="common">Tapeworm</name>
    <dbReference type="NCBI Taxonomy" id="70667"/>
    <lineage>
        <taxon>Eukaryota</taxon>
        <taxon>Metazoa</taxon>
        <taxon>Spiralia</taxon>
        <taxon>Lophotrochozoa</taxon>
        <taxon>Platyhelminthes</taxon>
        <taxon>Cestoda</taxon>
        <taxon>Eucestoda</taxon>
        <taxon>Diphyllobothriidea</taxon>
        <taxon>Diphyllobothriidae</taxon>
        <taxon>Schistocephalus</taxon>
    </lineage>
</organism>
<dbReference type="Gene3D" id="6.20.50.80">
    <property type="match status" value="1"/>
</dbReference>
<comment type="catalytic activity">
    <reaction evidence="11">
        <text>RNA(n) + a ribonucleoside 5'-triphosphate = RNA(n+1) + diphosphate</text>
        <dbReference type="Rhea" id="RHEA:21248"/>
        <dbReference type="Rhea" id="RHEA-COMP:14527"/>
        <dbReference type="Rhea" id="RHEA-COMP:17342"/>
        <dbReference type="ChEBI" id="CHEBI:33019"/>
        <dbReference type="ChEBI" id="CHEBI:61557"/>
        <dbReference type="ChEBI" id="CHEBI:140395"/>
        <dbReference type="EC" id="2.7.7.6"/>
    </reaction>
</comment>
<feature type="domain" description="RNA polymerase N-terminal" evidence="12">
    <location>
        <begin position="12"/>
        <end position="330"/>
    </location>
</feature>
<reference evidence="13" key="1">
    <citation type="submission" date="2016-01" db="EMBL/GenBank/DDBJ databases">
        <title>Reference transcriptome for the parasite Schistocephalus solidus: insights into the molecular evolution of parasitism.</title>
        <authorList>
            <person name="Hebert F.O."/>
            <person name="Grambauer S."/>
            <person name="Barber I."/>
            <person name="Landry C.R."/>
            <person name="Aubin-Horth N."/>
        </authorList>
    </citation>
    <scope>NUCLEOTIDE SEQUENCE</scope>
</reference>
<proteinExistence type="inferred from homology"/>
<dbReference type="InterPro" id="IPR042102">
    <property type="entry name" value="RNA_pol_Rpb1_3_sf"/>
</dbReference>
<evidence type="ECO:0000256" key="1">
    <source>
        <dbReference type="ARBA" id="ARBA00004123"/>
    </source>
</evidence>
<keyword evidence="6" id="KW-0479">Metal-binding</keyword>
<dbReference type="CDD" id="cd02736">
    <property type="entry name" value="RNAP_III_Rpc1_C"/>
    <property type="match status" value="1"/>
</dbReference>
<dbReference type="EMBL" id="GEEE01020259">
    <property type="protein sequence ID" value="JAP42966.1"/>
    <property type="molecule type" value="Transcribed_RNA"/>
</dbReference>
<keyword evidence="4 11" id="KW-0808">Transferase</keyword>
<sequence>MPFGCEWATHPRNLILQRIPVPPNAIRPSVVSEVKSGTNEDDLTQMYQWILAQAATLEEDIPEVDQIACLDNLHAEVARIINSQYSGLPPVQDHKFMRGLLQRLSGKHGRFRGNLLGKRTNFTARTVISPDPNLRIDQVCVPVHCAKLLTYPERVTQFNIDFLRKLILNGPHTHPGALFVSYRATARDVQNAEAGKGLQAGGIVKKYLASKRIQENVAKTLRMGDLVERHLIDGDIVLFNRQPSLHRVSIQAMKATVKQNRTFRFNPCCCNPFNADFDGDEMNIHLPQTEEARAEAKHLMLTLKNISSPKNGEPLISPIQDLITATHLLTLKDVFFTRDQACQLACQIVSGNHIGRPLQLPPPAIMWPTRLWTGKQIFNLIIAPHPSSEVKINLRVPTKSIYSGRGEELCPNDGFVVIFNSELMAGCMDKKLLGGGSKASIFYSILRDYGGDACADAMWRLGRISLFYLAHRGFSIGIGEVTPCPRLRAEKEQLIHQGFANCEHLIKQYETNTLKCNPGCSIEETLESSLSQELSKIRDEAGSACKRTLYPSNSPLVMAQSGSKGSFLNISQMIACVGQQIIGGRRVPDSLNGRSLIHFPPGSRTPAAKGFVGNSFYSGLSPSEFFFHAMSGREGLTDTAVKTADTGYMQRRIVKFLEDLTVTYDGTVRDSRGDIVQFRYGSDGLDPCEMELEAFPADLKRELANIRGITPCYSEPPMTAEEVEIAIEAALQLPAFRDLDGILSSHIQSFFATHVLPRMRAFPWRSASAAAQDVTDQVERLTRTQLRLFLMRVKKKYERALMEPGTAVGALCGQSIGEPATQMTLKTFHFAGVASMNITQGVPRMREIVNAVANIKTPLISVALSDPFSGWLARRVKLAIELTRLADIALRLRQCLTPDDVYVAVELDLKRMKRREITPAQTAAAIRAAKLKNLKLSRVTYSENYVNVYPVDLNKLETLTTLLETVVVKGIPDVARVVIQEAQDGQHRVFVEGPKLQEVMCIPGVVPEKTKSNNILEIERVLGVEAARRVVMNELLAVMEGHGVEVNIRHVMLLADLMTNRGEVYGYQRSGMAKGKNSVLCLASFERTGDHLFEAAYHAQDDNLTGVTESIIVGNPTRIGTGTFDLLGRWWQPDVDLQLKSTLMESL</sequence>
<dbReference type="AlphaFoldDB" id="A0A0X3P703"/>
<dbReference type="Pfam" id="PF04983">
    <property type="entry name" value="RNA_pol_Rpb1_3"/>
    <property type="match status" value="1"/>
</dbReference>
<keyword evidence="9 11" id="KW-0804">Transcription</keyword>
<evidence type="ECO:0000256" key="5">
    <source>
        <dbReference type="ARBA" id="ARBA00022695"/>
    </source>
</evidence>
<evidence type="ECO:0000256" key="11">
    <source>
        <dbReference type="RuleBase" id="RU004279"/>
    </source>
</evidence>
<dbReference type="Gene3D" id="6.10.250.2940">
    <property type="match status" value="1"/>
</dbReference>
<evidence type="ECO:0000256" key="9">
    <source>
        <dbReference type="ARBA" id="ARBA00023163"/>
    </source>
</evidence>
<dbReference type="Pfam" id="PF04997">
    <property type="entry name" value="RNA_pol_Rpb1_1"/>
    <property type="match status" value="1"/>
</dbReference>
<evidence type="ECO:0000259" key="12">
    <source>
        <dbReference type="SMART" id="SM00663"/>
    </source>
</evidence>
<dbReference type="InterPro" id="IPR038120">
    <property type="entry name" value="Rpb1_funnel_sf"/>
</dbReference>
<evidence type="ECO:0000256" key="7">
    <source>
        <dbReference type="ARBA" id="ARBA00022833"/>
    </source>
</evidence>
<dbReference type="PANTHER" id="PTHR48446:SF1">
    <property type="entry name" value="DNA-DIRECTED RNA POLYMERASE SUBUNIT BETA' N-TERMINAL SECTION"/>
    <property type="match status" value="1"/>
</dbReference>
<dbReference type="GO" id="GO:0046872">
    <property type="term" value="F:metal ion binding"/>
    <property type="evidence" value="ECO:0007669"/>
    <property type="project" value="UniProtKB-KW"/>
</dbReference>
<evidence type="ECO:0000256" key="10">
    <source>
        <dbReference type="ARBA" id="ARBA00023242"/>
    </source>
</evidence>
<keyword evidence="8" id="KW-0460">Magnesium</keyword>
<dbReference type="Gene3D" id="1.10.132.30">
    <property type="match status" value="1"/>
</dbReference>
<dbReference type="EC" id="2.7.7.6" evidence="11"/>
<comment type="function">
    <text evidence="11">DNA-dependent RNA polymerase catalyzes the transcription of DNA into RNA using the four ribonucleoside triphosphates as substrates.</text>
</comment>
<dbReference type="Gene3D" id="3.30.1490.180">
    <property type="entry name" value="RNA polymerase ii"/>
    <property type="match status" value="1"/>
</dbReference>
<comment type="subcellular location">
    <subcellularLocation>
        <location evidence="1">Nucleus</location>
    </subcellularLocation>
</comment>
<keyword evidence="3 11" id="KW-0240">DNA-directed RNA polymerase</keyword>
<keyword evidence="7" id="KW-0862">Zinc</keyword>
<dbReference type="InterPro" id="IPR035698">
    <property type="entry name" value="RNAP_III_Rpc1_C"/>
</dbReference>
<dbReference type="InterPro" id="IPR000722">
    <property type="entry name" value="RNA_pol_asu"/>
</dbReference>
<evidence type="ECO:0000256" key="6">
    <source>
        <dbReference type="ARBA" id="ARBA00022723"/>
    </source>
</evidence>
<dbReference type="Gene3D" id="1.10.274.100">
    <property type="entry name" value="RNA polymerase Rpb1, domain 3"/>
    <property type="match status" value="1"/>
</dbReference>
<dbReference type="PANTHER" id="PTHR48446">
    <property type="entry name" value="DNA-DIRECTED RNA POLYMERASE SUBUNIT BETA' N-TERMINAL SECTION"/>
    <property type="match status" value="1"/>
</dbReference>
<dbReference type="InterPro" id="IPR035697">
    <property type="entry name" value="RNAP_III_RPC1_N"/>
</dbReference>
<dbReference type="Pfam" id="PF04998">
    <property type="entry name" value="RNA_pol_Rpb1_5"/>
    <property type="match status" value="1"/>
</dbReference>
<dbReference type="SUPFAM" id="SSF64484">
    <property type="entry name" value="beta and beta-prime subunits of DNA dependent RNA-polymerase"/>
    <property type="match status" value="1"/>
</dbReference>